<dbReference type="Pfam" id="PF05686">
    <property type="entry name" value="Glyco_transf_90"/>
    <property type="match status" value="1"/>
</dbReference>
<sequence>MRTPKGLRIALAITAVCFVPVYIRKTLRVFFADDLADATEDIPDLLLPPQRNPGRTEWVALPKPLAVTQHTCRDDGLLEVNPDGIHPIFELIRRAEEAWKDQLDRASTSLPQAVAEYRRRYKRDPPKGFDEWWNYVQKHAVQLPDEYDQIHADLQPFWGIEPADLLAIRAELEAKVDSYTLGKSTTSGITVVNTSFGPGTYDQLIRGSETIIDLLSDVEEFLPSFRAVFSPHDAPNRLSDYSVEHAAREAAAEKRYIKRGDLPMIDPTGWTSACAPDAPGGNKSLDLDGEPPQKSTKKTFIHDHNLAMHPCLHPRQFWQHGHFLSYEKGPTPEREMVPEFSYCSSHIHHNIRIPTPYGWVEDIPRSDDPEWDDKVDERLLWRGSNTGMLHSNHTRWQNSQRIGLMRVTNDLRGTASVLSPSKSNTEPVGEPVEIKKSRLNPGIMDVAFAGNPIMCDPETCEHLQKIFPWRRPQSVKEAGDYKYVIDVDGNGWSGRFKRLITSNSLVFKATIYPEWYIDRIAPWVHYIPVALDLSDLHDALVFFRGDASGAGAHEDLGRKIALAGRIWSKTFWRREDMVAYFYRQGCRLMLEYARLMSEDREAMSYIDDLFPR</sequence>
<gene>
    <name evidence="4" type="ORF">B0H17DRAFT_1002548</name>
</gene>
<keyword evidence="2" id="KW-1133">Transmembrane helix</keyword>
<dbReference type="InterPro" id="IPR051091">
    <property type="entry name" value="O-Glucosyltr/Glycosyltrsf_90"/>
</dbReference>
<proteinExistence type="predicted"/>
<dbReference type="InterPro" id="IPR006598">
    <property type="entry name" value="CAP10"/>
</dbReference>
<keyword evidence="2" id="KW-0472">Membrane</keyword>
<name>A0AAD7M865_MYCRO</name>
<organism evidence="4 5">
    <name type="scientific">Mycena rosella</name>
    <name type="common">Pink bonnet</name>
    <name type="synonym">Agaricus rosellus</name>
    <dbReference type="NCBI Taxonomy" id="1033263"/>
    <lineage>
        <taxon>Eukaryota</taxon>
        <taxon>Fungi</taxon>
        <taxon>Dikarya</taxon>
        <taxon>Basidiomycota</taxon>
        <taxon>Agaricomycotina</taxon>
        <taxon>Agaricomycetes</taxon>
        <taxon>Agaricomycetidae</taxon>
        <taxon>Agaricales</taxon>
        <taxon>Marasmiineae</taxon>
        <taxon>Mycenaceae</taxon>
        <taxon>Mycena</taxon>
    </lineage>
</organism>
<dbReference type="EMBL" id="JARKIE010000008">
    <property type="protein sequence ID" value="KAJ7705496.1"/>
    <property type="molecule type" value="Genomic_DNA"/>
</dbReference>
<keyword evidence="2" id="KW-0812">Transmembrane</keyword>
<feature type="domain" description="Glycosyl transferase CAP10" evidence="3">
    <location>
        <begin position="305"/>
        <end position="599"/>
    </location>
</feature>
<evidence type="ECO:0000256" key="1">
    <source>
        <dbReference type="SAM" id="MobiDB-lite"/>
    </source>
</evidence>
<evidence type="ECO:0000313" key="4">
    <source>
        <dbReference type="EMBL" id="KAJ7705496.1"/>
    </source>
</evidence>
<dbReference type="AlphaFoldDB" id="A0AAD7M865"/>
<feature type="region of interest" description="Disordered" evidence="1">
    <location>
        <begin position="275"/>
        <end position="296"/>
    </location>
</feature>
<dbReference type="PANTHER" id="PTHR12203:SF118">
    <property type="entry name" value="BETA-1,2-XYLOSYLTRANSFERASE 1"/>
    <property type="match status" value="1"/>
</dbReference>
<dbReference type="SMART" id="SM00672">
    <property type="entry name" value="CAP10"/>
    <property type="match status" value="1"/>
</dbReference>
<dbReference type="Proteomes" id="UP001221757">
    <property type="component" value="Unassembled WGS sequence"/>
</dbReference>
<feature type="transmembrane region" description="Helical" evidence="2">
    <location>
        <begin position="7"/>
        <end position="23"/>
    </location>
</feature>
<protein>
    <recommendedName>
        <fullName evidence="3">Glycosyl transferase CAP10 domain-containing protein</fullName>
    </recommendedName>
</protein>
<keyword evidence="5" id="KW-1185">Reference proteome</keyword>
<comment type="caution">
    <text evidence="4">The sequence shown here is derived from an EMBL/GenBank/DDBJ whole genome shotgun (WGS) entry which is preliminary data.</text>
</comment>
<reference evidence="4" key="1">
    <citation type="submission" date="2023-03" db="EMBL/GenBank/DDBJ databases">
        <title>Massive genome expansion in bonnet fungi (Mycena s.s.) driven by repeated elements and novel gene families across ecological guilds.</title>
        <authorList>
            <consortium name="Lawrence Berkeley National Laboratory"/>
            <person name="Harder C.B."/>
            <person name="Miyauchi S."/>
            <person name="Viragh M."/>
            <person name="Kuo A."/>
            <person name="Thoen E."/>
            <person name="Andreopoulos B."/>
            <person name="Lu D."/>
            <person name="Skrede I."/>
            <person name="Drula E."/>
            <person name="Henrissat B."/>
            <person name="Morin E."/>
            <person name="Kohler A."/>
            <person name="Barry K."/>
            <person name="LaButti K."/>
            <person name="Morin E."/>
            <person name="Salamov A."/>
            <person name="Lipzen A."/>
            <person name="Mereny Z."/>
            <person name="Hegedus B."/>
            <person name="Baldrian P."/>
            <person name="Stursova M."/>
            <person name="Weitz H."/>
            <person name="Taylor A."/>
            <person name="Grigoriev I.V."/>
            <person name="Nagy L.G."/>
            <person name="Martin F."/>
            <person name="Kauserud H."/>
        </authorList>
    </citation>
    <scope>NUCLEOTIDE SEQUENCE</scope>
    <source>
        <strain evidence="4">CBHHK067</strain>
    </source>
</reference>
<accession>A0AAD7M865</accession>
<dbReference type="PANTHER" id="PTHR12203">
    <property type="entry name" value="KDEL LYS-ASP-GLU-LEU CONTAINING - RELATED"/>
    <property type="match status" value="1"/>
</dbReference>
<evidence type="ECO:0000313" key="5">
    <source>
        <dbReference type="Proteomes" id="UP001221757"/>
    </source>
</evidence>
<evidence type="ECO:0000259" key="3">
    <source>
        <dbReference type="SMART" id="SM00672"/>
    </source>
</evidence>
<evidence type="ECO:0000256" key="2">
    <source>
        <dbReference type="SAM" id="Phobius"/>
    </source>
</evidence>